<feature type="transmembrane region" description="Helical" evidence="7">
    <location>
        <begin position="275"/>
        <end position="296"/>
    </location>
</feature>
<feature type="transmembrane region" description="Helical" evidence="7">
    <location>
        <begin position="206"/>
        <end position="224"/>
    </location>
</feature>
<feature type="domain" description="NADH:quinone oxidoreductase/Mrp antiporter transmembrane" evidence="8">
    <location>
        <begin position="130"/>
        <end position="419"/>
    </location>
</feature>
<evidence type="ECO:0000259" key="9">
    <source>
        <dbReference type="Pfam" id="PF00662"/>
    </source>
</evidence>
<dbReference type="Pfam" id="PF00361">
    <property type="entry name" value="Proton_antipo_M"/>
    <property type="match status" value="1"/>
</dbReference>
<feature type="transmembrane region" description="Helical" evidence="7">
    <location>
        <begin position="373"/>
        <end position="391"/>
    </location>
</feature>
<dbReference type="RefSeq" id="WP_343796564.1">
    <property type="nucleotide sequence ID" value="NZ_BAAADJ010000006.1"/>
</dbReference>
<keyword evidence="11" id="KW-1185">Reference proteome</keyword>
<evidence type="ECO:0000256" key="1">
    <source>
        <dbReference type="ARBA" id="ARBA00004651"/>
    </source>
</evidence>
<feature type="transmembrane region" description="Helical" evidence="7">
    <location>
        <begin position="406"/>
        <end position="428"/>
    </location>
</feature>
<evidence type="ECO:0000256" key="6">
    <source>
        <dbReference type="RuleBase" id="RU000320"/>
    </source>
</evidence>
<dbReference type="PRINTS" id="PR01434">
    <property type="entry name" value="NADHDHGNASE5"/>
</dbReference>
<feature type="transmembrane region" description="Helical" evidence="7">
    <location>
        <begin position="335"/>
        <end position="352"/>
    </location>
</feature>
<comment type="subcellular location">
    <subcellularLocation>
        <location evidence="1">Cell membrane</location>
        <topology evidence="1">Multi-pass membrane protein</topology>
    </subcellularLocation>
    <subcellularLocation>
        <location evidence="6">Membrane</location>
        <topology evidence="6">Multi-pass membrane protein</topology>
    </subcellularLocation>
</comment>
<feature type="transmembrane region" description="Helical" evidence="7">
    <location>
        <begin position="303"/>
        <end position="329"/>
    </location>
</feature>
<feature type="domain" description="NADH-Ubiquinone oxidoreductase (complex I) chain 5 N-terminal" evidence="9">
    <location>
        <begin position="64"/>
        <end position="114"/>
    </location>
</feature>
<dbReference type="InterPro" id="IPR001750">
    <property type="entry name" value="ND/Mrp_TM"/>
</dbReference>
<dbReference type="Pfam" id="PF00662">
    <property type="entry name" value="Proton_antipo_N"/>
    <property type="match status" value="1"/>
</dbReference>
<keyword evidence="3 6" id="KW-0812">Transmembrane</keyword>
<feature type="transmembrane region" description="Helical" evidence="7">
    <location>
        <begin position="448"/>
        <end position="466"/>
    </location>
</feature>
<dbReference type="InterPro" id="IPR001516">
    <property type="entry name" value="Proton_antipo_N"/>
</dbReference>
<dbReference type="PANTHER" id="PTHR42829">
    <property type="entry name" value="NADH-UBIQUINONE OXIDOREDUCTASE CHAIN 5"/>
    <property type="match status" value="1"/>
</dbReference>
<evidence type="ECO:0000256" key="3">
    <source>
        <dbReference type="ARBA" id="ARBA00022692"/>
    </source>
</evidence>
<feature type="transmembrane region" description="Helical" evidence="7">
    <location>
        <begin position="245"/>
        <end position="269"/>
    </location>
</feature>
<comment type="caution">
    <text evidence="10">The sequence shown here is derived from an EMBL/GenBank/DDBJ whole genome shotgun (WGS) entry which is preliminary data.</text>
</comment>
<accession>A0ABN0VXJ8</accession>
<feature type="transmembrane region" description="Helical" evidence="7">
    <location>
        <begin position="6"/>
        <end position="22"/>
    </location>
</feature>
<evidence type="ECO:0000259" key="8">
    <source>
        <dbReference type="Pfam" id="PF00361"/>
    </source>
</evidence>
<evidence type="ECO:0000256" key="5">
    <source>
        <dbReference type="ARBA" id="ARBA00023136"/>
    </source>
</evidence>
<name>A0ABN0VXJ8_9BACI</name>
<evidence type="ECO:0000313" key="10">
    <source>
        <dbReference type="EMBL" id="GAA0319778.1"/>
    </source>
</evidence>
<dbReference type="NCBIfam" id="TIGR01974">
    <property type="entry name" value="NDH_I_L"/>
    <property type="match status" value="1"/>
</dbReference>
<evidence type="ECO:0000256" key="2">
    <source>
        <dbReference type="ARBA" id="ARBA00008483"/>
    </source>
</evidence>
<feature type="transmembrane region" description="Helical" evidence="7">
    <location>
        <begin position="495"/>
        <end position="516"/>
    </location>
</feature>
<evidence type="ECO:0000256" key="4">
    <source>
        <dbReference type="ARBA" id="ARBA00022989"/>
    </source>
</evidence>
<organism evidence="10 11">
    <name type="scientific">Bacillus carboniphilus</name>
    <dbReference type="NCBI Taxonomy" id="86663"/>
    <lineage>
        <taxon>Bacteria</taxon>
        <taxon>Bacillati</taxon>
        <taxon>Bacillota</taxon>
        <taxon>Bacilli</taxon>
        <taxon>Bacillales</taxon>
        <taxon>Bacillaceae</taxon>
        <taxon>Bacillus</taxon>
    </lineage>
</organism>
<dbReference type="PRINTS" id="PR01435">
    <property type="entry name" value="NPOXDRDTASE5"/>
</dbReference>
<dbReference type="PANTHER" id="PTHR42829:SF2">
    <property type="entry name" value="NADH-UBIQUINONE OXIDOREDUCTASE CHAIN 5"/>
    <property type="match status" value="1"/>
</dbReference>
<protein>
    <submittedName>
        <fullName evidence="10">NADH-quinone oxidoreductase subunit L</fullName>
    </submittedName>
</protein>
<feature type="transmembrane region" description="Helical" evidence="7">
    <location>
        <begin position="176"/>
        <end position="194"/>
    </location>
</feature>
<gene>
    <name evidence="10" type="primary">nuoL</name>
    <name evidence="10" type="ORF">GCM10008967_07880</name>
</gene>
<dbReference type="InterPro" id="IPR003945">
    <property type="entry name" value="NU5C-like"/>
</dbReference>
<dbReference type="InterPro" id="IPR018393">
    <property type="entry name" value="NADHpl_OxRdtase_5_subgr"/>
</dbReference>
<feature type="transmembrane region" description="Helical" evidence="7">
    <location>
        <begin position="29"/>
        <end position="50"/>
    </location>
</feature>
<comment type="similarity">
    <text evidence="2">Belongs to the CPA3 antiporters (TC 2.A.63) subunit A family.</text>
</comment>
<dbReference type="Proteomes" id="UP001500782">
    <property type="component" value="Unassembled WGS sequence"/>
</dbReference>
<keyword evidence="5 7" id="KW-0472">Membrane</keyword>
<keyword evidence="4 7" id="KW-1133">Transmembrane helix</keyword>
<feature type="transmembrane region" description="Helical" evidence="7">
    <location>
        <begin position="70"/>
        <end position="99"/>
    </location>
</feature>
<sequence>MMEQAWLIPLLPLVASILLLMFGKKLGEASAHIGILGVFLSFLVSILVLVDRFTSSTFSVEWEWFTLGEIIVTAGIEITAINSLMLFVVSIVSLIVHIYSKGYMHGEERFSTFYAYLSFFTFAMLALVMSPNLLQVYFFWELVGLGSFLLIGFYYFKREAKQAAKKAFIMTRIGDVGFLAGIIILYIHVGSFRIQDIYQAVDQGLIESGFATLAALLIFIGAVGKSGQFPLHTWLPDAMEGPTPVSALIHAATMVAAGVYLVAVLYPLFSLSQEAMFMVALIGGFTAIFAATIALTQTDIKRILAYSTVSQLGYMMLALGSAGYVAAVFHLTTHAFFKALLFLAAGSVIHAVGTQDIREMGGLSKKLKKTAPLFLIGTLAISGVPLLSGFFSKDEILMSAWSGETMILFILALITTFLTAFYMFRLYFSVFSGEANGKQKKVHESPNIMVAPMAVLAFFAIFIGYIQTPWFGHFLGDWLTEGTTLLGHSHVEGPVWVMLASILLSLSGIGLAYLMYSKGSIPKDVVSGGAPITTNILRNKYYVDELYNGTIVRGVGMISLFLRFIDRYLVSGIVRGVTGFVVYLGKEGSRFQTGQVQWYGTVAVVGLALFLVIYMLSGGVLK</sequence>
<feature type="transmembrane region" description="Helical" evidence="7">
    <location>
        <begin position="596"/>
        <end position="616"/>
    </location>
</feature>
<proteinExistence type="inferred from homology"/>
<dbReference type="Gene3D" id="1.20.5.2700">
    <property type="match status" value="1"/>
</dbReference>
<reference evidence="10 11" key="1">
    <citation type="journal article" date="2019" name="Int. J. Syst. Evol. Microbiol.">
        <title>The Global Catalogue of Microorganisms (GCM) 10K type strain sequencing project: providing services to taxonomists for standard genome sequencing and annotation.</title>
        <authorList>
            <consortium name="The Broad Institute Genomics Platform"/>
            <consortium name="The Broad Institute Genome Sequencing Center for Infectious Disease"/>
            <person name="Wu L."/>
            <person name="Ma J."/>
        </authorList>
    </citation>
    <scope>NUCLEOTIDE SEQUENCE [LARGE SCALE GENOMIC DNA]</scope>
    <source>
        <strain evidence="10 11">JCM 9731</strain>
    </source>
</reference>
<evidence type="ECO:0000256" key="7">
    <source>
        <dbReference type="SAM" id="Phobius"/>
    </source>
</evidence>
<feature type="transmembrane region" description="Helical" evidence="7">
    <location>
        <begin position="567"/>
        <end position="584"/>
    </location>
</feature>
<evidence type="ECO:0000313" key="11">
    <source>
        <dbReference type="Proteomes" id="UP001500782"/>
    </source>
</evidence>
<feature type="transmembrane region" description="Helical" evidence="7">
    <location>
        <begin position="111"/>
        <end position="130"/>
    </location>
</feature>
<feature type="transmembrane region" description="Helical" evidence="7">
    <location>
        <begin position="136"/>
        <end position="156"/>
    </location>
</feature>
<dbReference type="EMBL" id="BAAADJ010000006">
    <property type="protein sequence ID" value="GAA0319778.1"/>
    <property type="molecule type" value="Genomic_DNA"/>
</dbReference>
<dbReference type="NCBIfam" id="NF005141">
    <property type="entry name" value="PRK06590.1"/>
    <property type="match status" value="1"/>
</dbReference>